<organism evidence="2 3">
    <name type="scientific">Geomicrobium halophilum</name>
    <dbReference type="NCBI Taxonomy" id="549000"/>
    <lineage>
        <taxon>Bacteria</taxon>
        <taxon>Bacillati</taxon>
        <taxon>Bacillota</taxon>
        <taxon>Bacilli</taxon>
        <taxon>Bacillales</taxon>
        <taxon>Geomicrobium</taxon>
    </lineage>
</organism>
<dbReference type="Proteomes" id="UP000568839">
    <property type="component" value="Unassembled WGS sequence"/>
</dbReference>
<feature type="domain" description="Ribosomal protein eL8/eL30/eS12/Gadd45" evidence="1">
    <location>
        <begin position="4"/>
        <end position="94"/>
    </location>
</feature>
<dbReference type="AlphaFoldDB" id="A0A841PKK4"/>
<keyword evidence="3" id="KW-1185">Reference proteome</keyword>
<dbReference type="GO" id="GO:0005840">
    <property type="term" value="C:ribosome"/>
    <property type="evidence" value="ECO:0007669"/>
    <property type="project" value="UniProtKB-KW"/>
</dbReference>
<dbReference type="InterPro" id="IPR004038">
    <property type="entry name" value="Ribosomal_eL8/eL30/eS12/Gad45"/>
</dbReference>
<dbReference type="SUPFAM" id="SSF55315">
    <property type="entry name" value="L30e-like"/>
    <property type="match status" value="1"/>
</dbReference>
<keyword evidence="2" id="KW-0689">Ribosomal protein</keyword>
<evidence type="ECO:0000313" key="3">
    <source>
        <dbReference type="Proteomes" id="UP000568839"/>
    </source>
</evidence>
<dbReference type="NCBIfam" id="NF005825">
    <property type="entry name" value="PRK07714.1"/>
    <property type="match status" value="1"/>
</dbReference>
<keyword evidence="2" id="KW-0687">Ribonucleoprotein</keyword>
<accession>A0A841PKK4</accession>
<proteinExistence type="predicted"/>
<reference evidence="2 3" key="1">
    <citation type="submission" date="2020-08" db="EMBL/GenBank/DDBJ databases">
        <title>Genomic Encyclopedia of Type Strains, Phase IV (KMG-IV): sequencing the most valuable type-strain genomes for metagenomic binning, comparative biology and taxonomic classification.</title>
        <authorList>
            <person name="Goeker M."/>
        </authorList>
    </citation>
    <scope>NUCLEOTIDE SEQUENCE [LARGE SCALE GENOMIC DNA]</scope>
    <source>
        <strain evidence="2 3">DSM 21769</strain>
    </source>
</reference>
<evidence type="ECO:0000313" key="2">
    <source>
        <dbReference type="EMBL" id="MBB6449269.1"/>
    </source>
</evidence>
<gene>
    <name evidence="2" type="ORF">HNR44_001218</name>
</gene>
<dbReference type="Pfam" id="PF01248">
    <property type="entry name" value="Ribosomal_L7Ae"/>
    <property type="match status" value="1"/>
</dbReference>
<sequence>MNQNFYQFLGLAARARKVVSGEDTVIRGIKSKRFYLVLISSDASENTKKQFEDKCRYYEVPLRQTGTRQDLGTSIGKHERVVLGITDEGFSDKIILMLDE</sequence>
<comment type="caution">
    <text evidence="2">The sequence shown here is derived from an EMBL/GenBank/DDBJ whole genome shotgun (WGS) entry which is preliminary data.</text>
</comment>
<evidence type="ECO:0000259" key="1">
    <source>
        <dbReference type="Pfam" id="PF01248"/>
    </source>
</evidence>
<dbReference type="EMBL" id="JACHHJ010000001">
    <property type="protein sequence ID" value="MBB6449269.1"/>
    <property type="molecule type" value="Genomic_DNA"/>
</dbReference>
<dbReference type="Gene3D" id="3.30.1330.30">
    <property type="match status" value="1"/>
</dbReference>
<name>A0A841PKK4_9BACL</name>
<dbReference type="RefSeq" id="WP_184403166.1">
    <property type="nucleotide sequence ID" value="NZ_JACHHJ010000001.1"/>
</dbReference>
<dbReference type="InterPro" id="IPR029064">
    <property type="entry name" value="Ribosomal_eL30-like_sf"/>
</dbReference>
<protein>
    <submittedName>
        <fullName evidence="2">Ribosomal protein L7Ae-like RNA K-turn-binding protein</fullName>
    </submittedName>
</protein>